<dbReference type="InterPro" id="IPR011010">
    <property type="entry name" value="DNA_brk_join_enz"/>
</dbReference>
<dbReference type="GO" id="GO:0015074">
    <property type="term" value="P:DNA integration"/>
    <property type="evidence" value="ECO:0007669"/>
    <property type="project" value="UniProtKB-KW"/>
</dbReference>
<dbReference type="InterPro" id="IPR002104">
    <property type="entry name" value="Integrase_catalytic"/>
</dbReference>
<dbReference type="GO" id="GO:0006310">
    <property type="term" value="P:DNA recombination"/>
    <property type="evidence" value="ECO:0007669"/>
    <property type="project" value="UniProtKB-KW"/>
</dbReference>
<dbReference type="InterPro" id="IPR050090">
    <property type="entry name" value="Tyrosine_recombinase_XerCD"/>
</dbReference>
<keyword evidence="2" id="KW-0233">DNA recombination</keyword>
<dbReference type="AlphaFoldDB" id="A0A4U1B2B8"/>
<keyword evidence="5" id="KW-1185">Reference proteome</keyword>
<proteinExistence type="predicted"/>
<dbReference type="OrthoDB" id="5391994at2"/>
<evidence type="ECO:0000313" key="5">
    <source>
        <dbReference type="Proteomes" id="UP000307999"/>
    </source>
</evidence>
<dbReference type="GO" id="GO:0003677">
    <property type="term" value="F:DNA binding"/>
    <property type="evidence" value="ECO:0007669"/>
    <property type="project" value="InterPro"/>
</dbReference>
<dbReference type="Proteomes" id="UP000307999">
    <property type="component" value="Unassembled WGS sequence"/>
</dbReference>
<evidence type="ECO:0000259" key="3">
    <source>
        <dbReference type="PROSITE" id="PS51898"/>
    </source>
</evidence>
<dbReference type="Pfam" id="PF12167">
    <property type="entry name" value="Arm-DNA-bind_2"/>
    <property type="match status" value="1"/>
</dbReference>
<dbReference type="Pfam" id="PF00589">
    <property type="entry name" value="Phage_integrase"/>
    <property type="match status" value="1"/>
</dbReference>
<reference evidence="4 5" key="1">
    <citation type="submission" date="2019-04" db="EMBL/GenBank/DDBJ databases">
        <title>Thalassotalea guangxiensis sp. nov., isolated from sediment of the coastal wetland.</title>
        <authorList>
            <person name="Zheng S."/>
            <person name="Zhang D."/>
        </authorList>
    </citation>
    <scope>NUCLEOTIDE SEQUENCE [LARGE SCALE GENOMIC DNA]</scope>
    <source>
        <strain evidence="4 5">ZS-4</strain>
    </source>
</reference>
<organism evidence="4 5">
    <name type="scientific">Thalassotalea mangrovi</name>
    <dbReference type="NCBI Taxonomy" id="2572245"/>
    <lineage>
        <taxon>Bacteria</taxon>
        <taxon>Pseudomonadati</taxon>
        <taxon>Pseudomonadota</taxon>
        <taxon>Gammaproteobacteria</taxon>
        <taxon>Alteromonadales</taxon>
        <taxon>Colwelliaceae</taxon>
        <taxon>Thalassotalea</taxon>
    </lineage>
</organism>
<feature type="domain" description="Tyr recombinase" evidence="3">
    <location>
        <begin position="210"/>
        <end position="416"/>
    </location>
</feature>
<evidence type="ECO:0000313" key="4">
    <source>
        <dbReference type="EMBL" id="TKB43541.1"/>
    </source>
</evidence>
<dbReference type="CDD" id="cd01189">
    <property type="entry name" value="INT_ICEBs1_C_like"/>
    <property type="match status" value="1"/>
</dbReference>
<dbReference type="PANTHER" id="PTHR30349">
    <property type="entry name" value="PHAGE INTEGRASE-RELATED"/>
    <property type="match status" value="1"/>
</dbReference>
<dbReference type="PANTHER" id="PTHR30349:SF36">
    <property type="entry name" value="PROPHAGE INTEGRASE INTR-RELATED"/>
    <property type="match status" value="1"/>
</dbReference>
<dbReference type="RefSeq" id="WP_136737019.1">
    <property type="nucleotide sequence ID" value="NZ_SWDB01000037.1"/>
</dbReference>
<gene>
    <name evidence="4" type="ORF">E8M12_14690</name>
</gene>
<dbReference type="SUPFAM" id="SSF56349">
    <property type="entry name" value="DNA breaking-rejoining enzymes"/>
    <property type="match status" value="1"/>
</dbReference>
<accession>A0A4U1B2B8</accession>
<evidence type="ECO:0000256" key="1">
    <source>
        <dbReference type="ARBA" id="ARBA00022908"/>
    </source>
</evidence>
<dbReference type="Gene3D" id="1.10.443.10">
    <property type="entry name" value="Intergrase catalytic core"/>
    <property type="match status" value="1"/>
</dbReference>
<evidence type="ECO:0000256" key="2">
    <source>
        <dbReference type="ARBA" id="ARBA00023172"/>
    </source>
</evidence>
<protein>
    <submittedName>
        <fullName evidence="4">DUF3596 domain-containing protein</fullName>
    </submittedName>
</protein>
<dbReference type="EMBL" id="SWDB01000037">
    <property type="protein sequence ID" value="TKB43541.1"/>
    <property type="molecule type" value="Genomic_DNA"/>
</dbReference>
<dbReference type="InterPro" id="IPR022000">
    <property type="entry name" value="Min27-like_integrase_DNA_bind"/>
</dbReference>
<name>A0A4U1B2B8_9GAMM</name>
<dbReference type="InterPro" id="IPR013762">
    <property type="entry name" value="Integrase-like_cat_sf"/>
</dbReference>
<keyword evidence="1" id="KW-0229">DNA integration</keyword>
<dbReference type="PROSITE" id="PS51898">
    <property type="entry name" value="TYR_RECOMBINASE"/>
    <property type="match status" value="1"/>
</dbReference>
<comment type="caution">
    <text evidence="4">The sequence shown here is derived from an EMBL/GenBank/DDBJ whole genome shotgun (WGS) entry which is preliminary data.</text>
</comment>
<sequence>MTKLSKAEQKALGAARGVSVHHGNLRIQFKLPDKDFPIRKSLCYPPTKANIALAELTLANVKRDIANGLYNNDPELFWKTHFPTNHNANVKQITVRESFTDYYSKKNGSLSDSLKDKLKTAQNWLDHYRLLDKPISKISKEMLEDVRTLTASGNKKGNFQGCSASTVGEYTYTFSKVLRLSLSRGNIDVDPTIGLMKLPEDDNNHDSEDDDVRPFSQEELRSLLDVIHVPRVKLMVELLAWTGLRHGELKALAWEDISNDFKRIRVKYNLTRHANVKPAKTKAGVRTVELLPAAQKVLRHQYELTAHLAPIIDTIHYKNQKTEQVARRRVFLSRGNIPYKRPELTTVSKQWEKWMRKANLAYRPPYQLRHTYASQLLMVGANPTWLAAQMGHKDWSMISKIYGTWIPNQDLHYVDRLAKKLGQ</sequence>